<keyword evidence="2" id="KW-1185">Reference proteome</keyword>
<dbReference type="InParanoid" id="C5LM18"/>
<reference evidence="1 2" key="1">
    <citation type="submission" date="2008-07" db="EMBL/GenBank/DDBJ databases">
        <authorList>
            <person name="El-Sayed N."/>
            <person name="Caler E."/>
            <person name="Inman J."/>
            <person name="Amedeo P."/>
            <person name="Hass B."/>
            <person name="Wortman J."/>
        </authorList>
    </citation>
    <scope>NUCLEOTIDE SEQUENCE [LARGE SCALE GENOMIC DNA]</scope>
    <source>
        <strain evidence="2">ATCC 50983 / TXsc</strain>
    </source>
</reference>
<proteinExistence type="predicted"/>
<dbReference type="Proteomes" id="UP000007800">
    <property type="component" value="Unassembled WGS sequence"/>
</dbReference>
<dbReference type="AlphaFoldDB" id="C5LM18"/>
<name>C5LM18_PERM5</name>
<gene>
    <name evidence="1" type="ORF">Pmar_PMAR014746</name>
</gene>
<accession>C5LM18</accession>
<dbReference type="GeneID" id="9055208"/>
<protein>
    <submittedName>
        <fullName evidence="1">Uncharacterized protein</fullName>
    </submittedName>
</protein>
<dbReference type="RefSeq" id="XP_002769507.1">
    <property type="nucleotide sequence ID" value="XM_002769461.1"/>
</dbReference>
<sequence>MPQFLIRIFSGGRSSSAVDVPTPPPSLEKEVAELCGKYPPSEVLKVLAEMSNLGMNLSATGI</sequence>
<evidence type="ECO:0000313" key="1">
    <source>
        <dbReference type="EMBL" id="EER02225.1"/>
    </source>
</evidence>
<organism evidence="2">
    <name type="scientific">Perkinsus marinus (strain ATCC 50983 / TXsc)</name>
    <dbReference type="NCBI Taxonomy" id="423536"/>
    <lineage>
        <taxon>Eukaryota</taxon>
        <taxon>Sar</taxon>
        <taxon>Alveolata</taxon>
        <taxon>Perkinsozoa</taxon>
        <taxon>Perkinsea</taxon>
        <taxon>Perkinsida</taxon>
        <taxon>Perkinsidae</taxon>
        <taxon>Perkinsus</taxon>
    </lineage>
</organism>
<evidence type="ECO:0000313" key="2">
    <source>
        <dbReference type="Proteomes" id="UP000007800"/>
    </source>
</evidence>
<dbReference type="EMBL" id="GG683369">
    <property type="protein sequence ID" value="EER02225.1"/>
    <property type="molecule type" value="Genomic_DNA"/>
</dbReference>